<name>A0A0F9PSB1_9ZZZZ</name>
<gene>
    <name evidence="1" type="ORF">LCGC14_1102600</name>
</gene>
<comment type="caution">
    <text evidence="1">The sequence shown here is derived from an EMBL/GenBank/DDBJ whole genome shotgun (WGS) entry which is preliminary data.</text>
</comment>
<dbReference type="AlphaFoldDB" id="A0A0F9PSB1"/>
<sequence length="216" mass="24512">MEDSIFLSASVPDPKRAPEFAETSNSVAITSAVRALVHVTLGRRVLVWGGHPAITPMIKVVAEEMGLDYGEWVKLYQSLYFKDQFPQDNEKFGNVIYTENIENDRDKSLRHMRERMFSDNNFKAAIFVGGMAGIIDEFELFAQLQVGKDIIPVLSTGGATLKVAEKINAELGDDLLNDLDYVGLFHRKLEVSTKEERYLSPDVQPKNIEKRYWRPN</sequence>
<dbReference type="Pfam" id="PF18180">
    <property type="entry name" value="LD_cluster3"/>
    <property type="match status" value="1"/>
</dbReference>
<organism evidence="1">
    <name type="scientific">marine sediment metagenome</name>
    <dbReference type="NCBI Taxonomy" id="412755"/>
    <lineage>
        <taxon>unclassified sequences</taxon>
        <taxon>metagenomes</taxon>
        <taxon>ecological metagenomes</taxon>
    </lineage>
</organism>
<dbReference type="EMBL" id="LAZR01004978">
    <property type="protein sequence ID" value="KKN03941.1"/>
    <property type="molecule type" value="Genomic_DNA"/>
</dbReference>
<proteinExistence type="predicted"/>
<reference evidence="1" key="1">
    <citation type="journal article" date="2015" name="Nature">
        <title>Complex archaea that bridge the gap between prokaryotes and eukaryotes.</title>
        <authorList>
            <person name="Spang A."/>
            <person name="Saw J.H."/>
            <person name="Jorgensen S.L."/>
            <person name="Zaremba-Niedzwiedzka K."/>
            <person name="Martijn J."/>
            <person name="Lind A.E."/>
            <person name="van Eijk R."/>
            <person name="Schleper C."/>
            <person name="Guy L."/>
            <person name="Ettema T.J."/>
        </authorList>
    </citation>
    <scope>NUCLEOTIDE SEQUENCE</scope>
</reference>
<dbReference type="InterPro" id="IPR041197">
    <property type="entry name" value="LD_cluster3"/>
</dbReference>
<accession>A0A0F9PSB1</accession>
<evidence type="ECO:0000313" key="1">
    <source>
        <dbReference type="EMBL" id="KKN03941.1"/>
    </source>
</evidence>
<protein>
    <submittedName>
        <fullName evidence="1">Uncharacterized protein</fullName>
    </submittedName>
</protein>